<keyword evidence="2" id="KW-1133">Transmembrane helix</keyword>
<accession>A0AA39ZL22</accession>
<comment type="caution">
    <text evidence="3">The sequence shown here is derived from an EMBL/GenBank/DDBJ whole genome shotgun (WGS) entry which is preliminary data.</text>
</comment>
<reference evidence="3" key="1">
    <citation type="submission" date="2023-06" db="EMBL/GenBank/DDBJ databases">
        <title>Genome-scale phylogeny and comparative genomics of the fungal order Sordariales.</title>
        <authorList>
            <consortium name="Lawrence Berkeley National Laboratory"/>
            <person name="Hensen N."/>
            <person name="Bonometti L."/>
            <person name="Westerberg I."/>
            <person name="Brannstrom I.O."/>
            <person name="Guillou S."/>
            <person name="Cros-Aarteil S."/>
            <person name="Calhoun S."/>
            <person name="Haridas S."/>
            <person name="Kuo A."/>
            <person name="Mondo S."/>
            <person name="Pangilinan J."/>
            <person name="Riley R."/>
            <person name="Labutti K."/>
            <person name="Andreopoulos B."/>
            <person name="Lipzen A."/>
            <person name="Chen C."/>
            <person name="Yanf M."/>
            <person name="Daum C."/>
            <person name="Ng V."/>
            <person name="Clum A."/>
            <person name="Steindorff A."/>
            <person name="Ohm R."/>
            <person name="Martin F."/>
            <person name="Silar P."/>
            <person name="Natvig D."/>
            <person name="Lalanne C."/>
            <person name="Gautier V."/>
            <person name="Ament-Velasquez S.L."/>
            <person name="Kruys A."/>
            <person name="Hutchinson M.I."/>
            <person name="Powell A.J."/>
            <person name="Barry K."/>
            <person name="Miller A.N."/>
            <person name="Grigoriev I.V."/>
            <person name="Debuchy R."/>
            <person name="Gladieux P."/>
            <person name="Thoren M.H."/>
            <person name="Johannesson H."/>
        </authorList>
    </citation>
    <scope>NUCLEOTIDE SEQUENCE</scope>
    <source>
        <strain evidence="3">CBS 307.81</strain>
    </source>
</reference>
<keyword evidence="2" id="KW-0812">Transmembrane</keyword>
<dbReference type="AlphaFoldDB" id="A0AA39ZL22"/>
<feature type="region of interest" description="Disordered" evidence="1">
    <location>
        <begin position="1"/>
        <end position="26"/>
    </location>
</feature>
<gene>
    <name evidence="3" type="ORF">QBC41DRAFT_396897</name>
</gene>
<protein>
    <submittedName>
        <fullName evidence="3">Uncharacterized protein</fullName>
    </submittedName>
</protein>
<feature type="compositionally biased region" description="Polar residues" evidence="1">
    <location>
        <begin position="54"/>
        <end position="70"/>
    </location>
</feature>
<keyword evidence="2" id="KW-0472">Membrane</keyword>
<sequence>MATPQYSQLPEAFSNEAPEVARESYNNSSHAFPQVVNDADTAKQYYHVSAVHDSTWSHNHSTPPLDSSYQHAGFNPVAPTLSRSYQDHAAEKPRPVESGETWSEAGYKKKILILSVLVGVLAAVVVGLAAATGVMAKKANDNLKLSSELALDGAAEGNEASATRTVTTTVLVAPVGDGTSSPVPVAPIVDITRGCSDKNQKVTGTRYTTELYGKVTFELHCHAETRNEPFYALSTPNFEACLDACACWSSVMPTVLGDGYESNNRAKCAAAHFVPLWTNKTEALKKNARGNCFLKPNSPNANTADNLNPCTMGSSCHSGIVVKDGEI</sequence>
<evidence type="ECO:0000313" key="4">
    <source>
        <dbReference type="Proteomes" id="UP001174997"/>
    </source>
</evidence>
<name>A0AA39ZL22_9PEZI</name>
<feature type="region of interest" description="Disordered" evidence="1">
    <location>
        <begin position="54"/>
        <end position="73"/>
    </location>
</feature>
<dbReference type="Proteomes" id="UP001174997">
    <property type="component" value="Unassembled WGS sequence"/>
</dbReference>
<evidence type="ECO:0000256" key="2">
    <source>
        <dbReference type="SAM" id="Phobius"/>
    </source>
</evidence>
<evidence type="ECO:0000256" key="1">
    <source>
        <dbReference type="SAM" id="MobiDB-lite"/>
    </source>
</evidence>
<dbReference type="EMBL" id="JAULSY010000008">
    <property type="protein sequence ID" value="KAK0673074.1"/>
    <property type="molecule type" value="Genomic_DNA"/>
</dbReference>
<keyword evidence="4" id="KW-1185">Reference proteome</keyword>
<feature type="transmembrane region" description="Helical" evidence="2">
    <location>
        <begin position="111"/>
        <end position="136"/>
    </location>
</feature>
<evidence type="ECO:0000313" key="3">
    <source>
        <dbReference type="EMBL" id="KAK0673074.1"/>
    </source>
</evidence>
<proteinExistence type="predicted"/>
<organism evidence="3 4">
    <name type="scientific">Cercophora samala</name>
    <dbReference type="NCBI Taxonomy" id="330535"/>
    <lineage>
        <taxon>Eukaryota</taxon>
        <taxon>Fungi</taxon>
        <taxon>Dikarya</taxon>
        <taxon>Ascomycota</taxon>
        <taxon>Pezizomycotina</taxon>
        <taxon>Sordariomycetes</taxon>
        <taxon>Sordariomycetidae</taxon>
        <taxon>Sordariales</taxon>
        <taxon>Lasiosphaeriaceae</taxon>
        <taxon>Cercophora</taxon>
    </lineage>
</organism>